<sequence>MIVASLNIKGIGGRVKKLEVRKLLCSEGVDVFFLQETKKELIDDIFCASLTGGVDYDWVSKPAVGLSGGLLSLWQKEKFIMTESFSGDHFIGVKGLWGENYLECSFVNIYAPCNWQRKKELWRCLVEVMRCRGGDLWCAGGDFNAVRVERERRGVSSYWREDDMKCFDEFIIEAELVDLLLIGRKYTWYKTDGKCTSILDRFLVSNAWLSYWPHTTQWGLSRGVSDHCAILMKNEDINWDPKPFRVLDCWRSRICEVSMEGIKCGGESCICTKGETQALKM</sequence>
<dbReference type="PANTHER" id="PTHR33710:SF64">
    <property type="entry name" value="ENDONUCLEASE_EXONUCLEASE_PHOSPHATASE DOMAIN-CONTAINING PROTEIN"/>
    <property type="match status" value="1"/>
</dbReference>
<accession>A0A151QVM5</accession>
<dbReference type="InterPro" id="IPR005135">
    <property type="entry name" value="Endo/exonuclease/phosphatase"/>
</dbReference>
<dbReference type="GO" id="GO:0003824">
    <property type="term" value="F:catalytic activity"/>
    <property type="evidence" value="ECO:0007669"/>
    <property type="project" value="InterPro"/>
</dbReference>
<feature type="domain" description="Endonuclease/exonuclease/phosphatase" evidence="1">
    <location>
        <begin position="5"/>
        <end position="227"/>
    </location>
</feature>
<reference evidence="2" key="1">
    <citation type="journal article" date="2012" name="Nat. Biotechnol.">
        <title>Draft genome sequence of pigeonpea (Cajanus cajan), an orphan legume crop of resource-poor farmers.</title>
        <authorList>
            <person name="Varshney R.K."/>
            <person name="Chen W."/>
            <person name="Li Y."/>
            <person name="Bharti A.K."/>
            <person name="Saxena R.K."/>
            <person name="Schlueter J.A."/>
            <person name="Donoghue M.T."/>
            <person name="Azam S."/>
            <person name="Fan G."/>
            <person name="Whaley A.M."/>
            <person name="Farmer A.D."/>
            <person name="Sheridan J."/>
            <person name="Iwata A."/>
            <person name="Tuteja R."/>
            <person name="Penmetsa R.V."/>
            <person name="Wu W."/>
            <person name="Upadhyaya H.D."/>
            <person name="Yang S.P."/>
            <person name="Shah T."/>
            <person name="Saxena K.B."/>
            <person name="Michael T."/>
            <person name="McCombie W.R."/>
            <person name="Yang B."/>
            <person name="Zhang G."/>
            <person name="Yang H."/>
            <person name="Wang J."/>
            <person name="Spillane C."/>
            <person name="Cook D.R."/>
            <person name="May G.D."/>
            <person name="Xu X."/>
            <person name="Jackson S.A."/>
        </authorList>
    </citation>
    <scope>NUCLEOTIDE SEQUENCE [LARGE SCALE GENOMIC DNA]</scope>
</reference>
<name>A0A151QVM5_CAJCA</name>
<dbReference type="EMBL" id="KQ484602">
    <property type="protein sequence ID" value="KYP34417.1"/>
    <property type="molecule type" value="Genomic_DNA"/>
</dbReference>
<protein>
    <recommendedName>
        <fullName evidence="1">Endonuclease/exonuclease/phosphatase domain-containing protein</fullName>
    </recommendedName>
</protein>
<keyword evidence="3" id="KW-1185">Reference proteome</keyword>
<dbReference type="InterPro" id="IPR036691">
    <property type="entry name" value="Endo/exonu/phosph_ase_sf"/>
</dbReference>
<dbReference type="AlphaFoldDB" id="A0A151QVM5"/>
<dbReference type="Gene3D" id="3.60.10.10">
    <property type="entry name" value="Endonuclease/exonuclease/phosphatase"/>
    <property type="match status" value="1"/>
</dbReference>
<proteinExistence type="predicted"/>
<evidence type="ECO:0000313" key="2">
    <source>
        <dbReference type="EMBL" id="KYP34417.1"/>
    </source>
</evidence>
<dbReference type="PANTHER" id="PTHR33710">
    <property type="entry name" value="BNAC02G09200D PROTEIN"/>
    <property type="match status" value="1"/>
</dbReference>
<dbReference type="Pfam" id="PF03372">
    <property type="entry name" value="Exo_endo_phos"/>
    <property type="match status" value="1"/>
</dbReference>
<dbReference type="Proteomes" id="UP000075243">
    <property type="component" value="Unassembled WGS sequence"/>
</dbReference>
<gene>
    <name evidence="2" type="ORF">KK1_044626</name>
</gene>
<dbReference type="OMA" id="ICEVSME"/>
<dbReference type="Gramene" id="C.cajan_41149.t">
    <property type="protein sequence ID" value="C.cajan_41149.t.cds1"/>
    <property type="gene ID" value="C.cajan_41149"/>
</dbReference>
<evidence type="ECO:0000313" key="3">
    <source>
        <dbReference type="Proteomes" id="UP000075243"/>
    </source>
</evidence>
<dbReference type="SUPFAM" id="SSF56219">
    <property type="entry name" value="DNase I-like"/>
    <property type="match status" value="1"/>
</dbReference>
<organism evidence="2 3">
    <name type="scientific">Cajanus cajan</name>
    <name type="common">Pigeon pea</name>
    <name type="synonym">Cajanus indicus</name>
    <dbReference type="NCBI Taxonomy" id="3821"/>
    <lineage>
        <taxon>Eukaryota</taxon>
        <taxon>Viridiplantae</taxon>
        <taxon>Streptophyta</taxon>
        <taxon>Embryophyta</taxon>
        <taxon>Tracheophyta</taxon>
        <taxon>Spermatophyta</taxon>
        <taxon>Magnoliopsida</taxon>
        <taxon>eudicotyledons</taxon>
        <taxon>Gunneridae</taxon>
        <taxon>Pentapetalae</taxon>
        <taxon>rosids</taxon>
        <taxon>fabids</taxon>
        <taxon>Fabales</taxon>
        <taxon>Fabaceae</taxon>
        <taxon>Papilionoideae</taxon>
        <taxon>50 kb inversion clade</taxon>
        <taxon>NPAAA clade</taxon>
        <taxon>indigoferoid/millettioid clade</taxon>
        <taxon>Phaseoleae</taxon>
        <taxon>Cajanus</taxon>
    </lineage>
</organism>
<evidence type="ECO:0000259" key="1">
    <source>
        <dbReference type="Pfam" id="PF03372"/>
    </source>
</evidence>